<gene>
    <name evidence="4" type="ORF">BJ875DRAFT_477330</name>
</gene>
<reference evidence="4" key="1">
    <citation type="journal article" date="2021" name="IMA Fungus">
        <title>Genomic characterization of three marine fungi, including Emericellopsis atlantica sp. nov. with signatures of a generalist lifestyle and marine biomass degradation.</title>
        <authorList>
            <person name="Hagestad O.C."/>
            <person name="Hou L."/>
            <person name="Andersen J.H."/>
            <person name="Hansen E.H."/>
            <person name="Altermark B."/>
            <person name="Li C."/>
            <person name="Kuhnert E."/>
            <person name="Cox R.J."/>
            <person name="Crous P.W."/>
            <person name="Spatafora J.W."/>
            <person name="Lail K."/>
            <person name="Amirebrahimi M."/>
            <person name="Lipzen A."/>
            <person name="Pangilinan J."/>
            <person name="Andreopoulos W."/>
            <person name="Hayes R.D."/>
            <person name="Ng V."/>
            <person name="Grigoriev I.V."/>
            <person name="Jackson S.A."/>
            <person name="Sutton T.D.S."/>
            <person name="Dobson A.D.W."/>
            <person name="Rama T."/>
        </authorList>
    </citation>
    <scope>NUCLEOTIDE SEQUENCE</scope>
    <source>
        <strain evidence="4">TRa018bII</strain>
    </source>
</reference>
<feature type="region of interest" description="Disordered" evidence="2">
    <location>
        <begin position="1"/>
        <end position="29"/>
    </location>
</feature>
<dbReference type="OrthoDB" id="2163491at2759"/>
<dbReference type="Pfam" id="PF13532">
    <property type="entry name" value="2OG-FeII_Oxy_2"/>
    <property type="match status" value="1"/>
</dbReference>
<accession>A0A9P7Y846</accession>
<feature type="domain" description="Alpha-ketoglutarate-dependent dioxygenase AlkB-like" evidence="3">
    <location>
        <begin position="527"/>
        <end position="685"/>
    </location>
</feature>
<evidence type="ECO:0000256" key="1">
    <source>
        <dbReference type="PIRSR" id="PIRSR632852-1"/>
    </source>
</evidence>
<dbReference type="Gene3D" id="2.60.120.590">
    <property type="entry name" value="Alpha-ketoglutarate-dependent dioxygenase AlkB-like"/>
    <property type="match status" value="1"/>
</dbReference>
<dbReference type="InterPro" id="IPR037151">
    <property type="entry name" value="AlkB-like_sf"/>
</dbReference>
<proteinExistence type="predicted"/>
<dbReference type="AlphaFoldDB" id="A0A9P7Y846"/>
<dbReference type="Proteomes" id="UP000824998">
    <property type="component" value="Unassembled WGS sequence"/>
</dbReference>
<sequence>MDLRSSDELSSPLSSPPTSPMMPPSFRNSRTIILKISPGSLRSLQAKFEGENRLWQPASSPSFALERSSSPDLPLPRSRRKRARISLPDSKEPSTPRKAKRPSKTASGNRRRYVKKTAVAVVQPQANKPSPIGKPEAWADKRQQLCTTLPWYRAYQSGAYTHDGVALGLLCDKEVGIRDKFESEVVICRVGGGRSQDEKGEMVQVKDQENSTIALSFRRSMVQQQPMGVIVGQGNPLSPSKMPHYYNVLDWFHVTNVWCELVGKSKLKVWMARLEKIDLHNQSWWAPVGSCAPSPPQFGARCTEAACIACREMSKEIYNAGWACLDQACGEFFKFPTDLDNSTLDYNAEFLAERTPYPGRNPGPLTPPLLTEEDVKRMGVTGVEREFKGGIVCQDCGCCIRRREWHRWSCENANCSFTYRLTQETVSPQDAIAGGMGEEVPAQRPFHHSTIHAVEPKVFGKYDVYEYHIPGERGEIIGFVRHFKSSGLINQQPDGPNDLFKQMQTGELDLRRNPARQAGAPGEILTSHWAANWGAPYKYGVAQMSKGFNQSPPVILKALHRLTWASKHALEDDGHAQSALNAQAAFVPFNELLTLGYFEDSDIGFHDDGEKELGPTVATLSLGCSATMAFRPKAKSSIQNIRRTRNAKGTKAPVLKILLEHGDILIMHGREIQKHYEHAVKPHGKLRFAMTSRYVKPELMAPDQRAYAALAGQLPPGADKYAYDGDMSAVPVMPAVSIETEIRKTAGLIKAQVQLGEIDREKAIAIFDEVMG</sequence>
<feature type="binding site" evidence="1">
    <location>
        <position position="597"/>
    </location>
    <ligand>
        <name>2-oxoglutarate</name>
        <dbReference type="ChEBI" id="CHEBI:16810"/>
    </ligand>
</feature>
<feature type="binding site" evidence="1">
    <location>
        <position position="678"/>
    </location>
    <ligand>
        <name>2-oxoglutarate</name>
        <dbReference type="ChEBI" id="CHEBI:16810"/>
    </ligand>
</feature>
<evidence type="ECO:0000259" key="3">
    <source>
        <dbReference type="Pfam" id="PF13532"/>
    </source>
</evidence>
<dbReference type="GO" id="GO:0006307">
    <property type="term" value="P:DNA alkylation repair"/>
    <property type="evidence" value="ECO:0007669"/>
    <property type="project" value="TreeGrafter"/>
</dbReference>
<dbReference type="InterPro" id="IPR032852">
    <property type="entry name" value="ALKBH2"/>
</dbReference>
<keyword evidence="5" id="KW-1185">Reference proteome</keyword>
<dbReference type="GO" id="GO:0035516">
    <property type="term" value="F:broad specificity oxidative DNA demethylase activity"/>
    <property type="evidence" value="ECO:0007669"/>
    <property type="project" value="TreeGrafter"/>
</dbReference>
<feature type="compositionally biased region" description="Basic residues" evidence="2">
    <location>
        <begin position="97"/>
        <end position="113"/>
    </location>
</feature>
<name>A0A9P7Y846_9HELO</name>
<evidence type="ECO:0000256" key="2">
    <source>
        <dbReference type="SAM" id="MobiDB-lite"/>
    </source>
</evidence>
<feature type="region of interest" description="Disordered" evidence="2">
    <location>
        <begin position="55"/>
        <end position="113"/>
    </location>
</feature>
<evidence type="ECO:0000313" key="5">
    <source>
        <dbReference type="Proteomes" id="UP000824998"/>
    </source>
</evidence>
<organism evidence="4 5">
    <name type="scientific">Amylocarpus encephaloides</name>
    <dbReference type="NCBI Taxonomy" id="45428"/>
    <lineage>
        <taxon>Eukaryota</taxon>
        <taxon>Fungi</taxon>
        <taxon>Dikarya</taxon>
        <taxon>Ascomycota</taxon>
        <taxon>Pezizomycotina</taxon>
        <taxon>Leotiomycetes</taxon>
        <taxon>Helotiales</taxon>
        <taxon>Helotiales incertae sedis</taxon>
        <taxon>Amylocarpus</taxon>
    </lineage>
</organism>
<dbReference type="InterPro" id="IPR027450">
    <property type="entry name" value="AlkB-like"/>
</dbReference>
<feature type="binding site" evidence="1">
    <location>
        <position position="606"/>
    </location>
    <ligand>
        <name>2-oxoglutarate</name>
        <dbReference type="ChEBI" id="CHEBI:16810"/>
    </ligand>
</feature>
<feature type="compositionally biased region" description="Low complexity" evidence="2">
    <location>
        <begin position="65"/>
        <end position="76"/>
    </location>
</feature>
<protein>
    <recommendedName>
        <fullName evidence="3">Alpha-ketoglutarate-dependent dioxygenase AlkB-like domain-containing protein</fullName>
    </recommendedName>
</protein>
<dbReference type="PANTHER" id="PTHR31573">
    <property type="entry name" value="ALPHA-KETOGLUTARATE-DEPENDENT DIOXYGENASE ALKB HOMOLOG 2"/>
    <property type="match status" value="1"/>
</dbReference>
<comment type="caution">
    <text evidence="4">The sequence shown here is derived from an EMBL/GenBank/DDBJ whole genome shotgun (WGS) entry which is preliminary data.</text>
</comment>
<evidence type="ECO:0000313" key="4">
    <source>
        <dbReference type="EMBL" id="KAG9228506.1"/>
    </source>
</evidence>
<dbReference type="GO" id="GO:0008198">
    <property type="term" value="F:ferrous iron binding"/>
    <property type="evidence" value="ECO:0007669"/>
    <property type="project" value="TreeGrafter"/>
</dbReference>
<dbReference type="SUPFAM" id="SSF51197">
    <property type="entry name" value="Clavaminate synthase-like"/>
    <property type="match status" value="1"/>
</dbReference>
<dbReference type="EMBL" id="MU251925">
    <property type="protein sequence ID" value="KAG9228506.1"/>
    <property type="molecule type" value="Genomic_DNA"/>
</dbReference>
<dbReference type="GO" id="GO:0051747">
    <property type="term" value="F:cytosine C-5 DNA demethylase activity"/>
    <property type="evidence" value="ECO:0007669"/>
    <property type="project" value="TreeGrafter"/>
</dbReference>
<feature type="compositionally biased region" description="Pro residues" evidence="2">
    <location>
        <begin position="14"/>
        <end position="23"/>
    </location>
</feature>
<dbReference type="PANTHER" id="PTHR31573:SF4">
    <property type="entry name" value="FE2OG DIOXYGENASE DOMAIN-CONTAINING PROTEIN"/>
    <property type="match status" value="1"/>
</dbReference>